<dbReference type="Proteomes" id="UP000001514">
    <property type="component" value="Unassembled WGS sequence"/>
</dbReference>
<feature type="repeat" description="PPR" evidence="2">
    <location>
        <begin position="123"/>
        <end position="157"/>
    </location>
</feature>
<dbReference type="PANTHER" id="PTHR47926">
    <property type="entry name" value="PENTATRICOPEPTIDE REPEAT-CONTAINING PROTEIN"/>
    <property type="match status" value="1"/>
</dbReference>
<dbReference type="PANTHER" id="PTHR47926:SF533">
    <property type="entry name" value="DYW DOMAIN-CONTAINING PROTEIN"/>
    <property type="match status" value="1"/>
</dbReference>
<dbReference type="AlphaFoldDB" id="D8RRK4"/>
<dbReference type="Gramene" id="EFJ25260">
    <property type="protein sequence ID" value="EFJ25260"/>
    <property type="gene ID" value="SELMODRAFT_99651"/>
</dbReference>
<organism evidence="4">
    <name type="scientific">Selaginella moellendorffii</name>
    <name type="common">Spikemoss</name>
    <dbReference type="NCBI Taxonomy" id="88036"/>
    <lineage>
        <taxon>Eukaryota</taxon>
        <taxon>Viridiplantae</taxon>
        <taxon>Streptophyta</taxon>
        <taxon>Embryophyta</taxon>
        <taxon>Tracheophyta</taxon>
        <taxon>Lycopodiopsida</taxon>
        <taxon>Selaginellales</taxon>
        <taxon>Selaginellaceae</taxon>
        <taxon>Selaginella</taxon>
    </lineage>
</organism>
<dbReference type="Pfam" id="PF13041">
    <property type="entry name" value="PPR_2"/>
    <property type="match status" value="1"/>
</dbReference>
<feature type="repeat" description="PPR" evidence="2">
    <location>
        <begin position="381"/>
        <end position="415"/>
    </location>
</feature>
<feature type="non-terminal residue" evidence="3">
    <location>
        <position position="1"/>
    </location>
</feature>
<evidence type="ECO:0000313" key="3">
    <source>
        <dbReference type="EMBL" id="EFJ25260.1"/>
    </source>
</evidence>
<dbReference type="Pfam" id="PF01535">
    <property type="entry name" value="PPR"/>
    <property type="match status" value="12"/>
</dbReference>
<evidence type="ECO:0008006" key="5">
    <source>
        <dbReference type="Google" id="ProtNLM"/>
    </source>
</evidence>
<accession>D8RRK4</accession>
<dbReference type="EMBL" id="GL377587">
    <property type="protein sequence ID" value="EFJ25260.1"/>
    <property type="molecule type" value="Genomic_DNA"/>
</dbReference>
<dbReference type="InterPro" id="IPR011990">
    <property type="entry name" value="TPR-like_helical_dom_sf"/>
</dbReference>
<evidence type="ECO:0000256" key="1">
    <source>
        <dbReference type="ARBA" id="ARBA00022737"/>
    </source>
</evidence>
<protein>
    <recommendedName>
        <fullName evidence="5">Pentacotripeptide-repeat region of PRORP domain-containing protein</fullName>
    </recommendedName>
</protein>
<dbReference type="GO" id="GO:0009451">
    <property type="term" value="P:RNA modification"/>
    <property type="evidence" value="ECO:0007669"/>
    <property type="project" value="InterPro"/>
</dbReference>
<evidence type="ECO:0000313" key="4">
    <source>
        <dbReference type="Proteomes" id="UP000001514"/>
    </source>
</evidence>
<dbReference type="Gene3D" id="1.25.40.10">
    <property type="entry name" value="Tetratricopeptide repeat domain"/>
    <property type="match status" value="5"/>
</dbReference>
<dbReference type="FunFam" id="1.25.40.10:FF:000158">
    <property type="entry name" value="pentatricopeptide repeat-containing protein At2g33680"/>
    <property type="match status" value="1"/>
</dbReference>
<proteinExistence type="predicted"/>
<feature type="repeat" description="PPR" evidence="2">
    <location>
        <begin position="58"/>
        <end position="92"/>
    </location>
</feature>
<dbReference type="eggNOG" id="KOG4197">
    <property type="taxonomic scope" value="Eukaryota"/>
</dbReference>
<evidence type="ECO:0000256" key="2">
    <source>
        <dbReference type="PROSITE-ProRule" id="PRU00708"/>
    </source>
</evidence>
<feature type="repeat" description="PPR" evidence="2">
    <location>
        <begin position="248"/>
        <end position="278"/>
    </location>
</feature>
<dbReference type="GO" id="GO:0048731">
    <property type="term" value="P:system development"/>
    <property type="evidence" value="ECO:0007669"/>
    <property type="project" value="UniProtKB-ARBA"/>
</dbReference>
<reference evidence="3 4" key="1">
    <citation type="journal article" date="2011" name="Science">
        <title>The Selaginella genome identifies genetic changes associated with the evolution of vascular plants.</title>
        <authorList>
            <person name="Banks J.A."/>
            <person name="Nishiyama T."/>
            <person name="Hasebe M."/>
            <person name="Bowman J.L."/>
            <person name="Gribskov M."/>
            <person name="dePamphilis C."/>
            <person name="Albert V.A."/>
            <person name="Aono N."/>
            <person name="Aoyama T."/>
            <person name="Ambrose B.A."/>
            <person name="Ashton N.W."/>
            <person name="Axtell M.J."/>
            <person name="Barker E."/>
            <person name="Barker M.S."/>
            <person name="Bennetzen J.L."/>
            <person name="Bonawitz N.D."/>
            <person name="Chapple C."/>
            <person name="Cheng C."/>
            <person name="Correa L.G."/>
            <person name="Dacre M."/>
            <person name="DeBarry J."/>
            <person name="Dreyer I."/>
            <person name="Elias M."/>
            <person name="Engstrom E.M."/>
            <person name="Estelle M."/>
            <person name="Feng L."/>
            <person name="Finet C."/>
            <person name="Floyd S.K."/>
            <person name="Frommer W.B."/>
            <person name="Fujita T."/>
            <person name="Gramzow L."/>
            <person name="Gutensohn M."/>
            <person name="Harholt J."/>
            <person name="Hattori M."/>
            <person name="Heyl A."/>
            <person name="Hirai T."/>
            <person name="Hiwatashi Y."/>
            <person name="Ishikawa M."/>
            <person name="Iwata M."/>
            <person name="Karol K.G."/>
            <person name="Koehler B."/>
            <person name="Kolukisaoglu U."/>
            <person name="Kubo M."/>
            <person name="Kurata T."/>
            <person name="Lalonde S."/>
            <person name="Li K."/>
            <person name="Li Y."/>
            <person name="Litt A."/>
            <person name="Lyons E."/>
            <person name="Manning G."/>
            <person name="Maruyama T."/>
            <person name="Michael T.P."/>
            <person name="Mikami K."/>
            <person name="Miyazaki S."/>
            <person name="Morinaga S."/>
            <person name="Murata T."/>
            <person name="Mueller-Roeber B."/>
            <person name="Nelson D.R."/>
            <person name="Obara M."/>
            <person name="Oguri Y."/>
            <person name="Olmstead R.G."/>
            <person name="Onodera N."/>
            <person name="Petersen B.L."/>
            <person name="Pils B."/>
            <person name="Prigge M."/>
            <person name="Rensing S.A."/>
            <person name="Riano-Pachon D.M."/>
            <person name="Roberts A.W."/>
            <person name="Sato Y."/>
            <person name="Scheller H.V."/>
            <person name="Schulz B."/>
            <person name="Schulz C."/>
            <person name="Shakirov E.V."/>
            <person name="Shibagaki N."/>
            <person name="Shinohara N."/>
            <person name="Shippen D.E."/>
            <person name="Soerensen I."/>
            <person name="Sotooka R."/>
            <person name="Sugimoto N."/>
            <person name="Sugita M."/>
            <person name="Sumikawa N."/>
            <person name="Tanurdzic M."/>
            <person name="Theissen G."/>
            <person name="Ulvskov P."/>
            <person name="Wakazuki S."/>
            <person name="Weng J.K."/>
            <person name="Willats W.W."/>
            <person name="Wipf D."/>
            <person name="Wolf P.G."/>
            <person name="Yang L."/>
            <person name="Zimmer A.D."/>
            <person name="Zhu Q."/>
            <person name="Mitros T."/>
            <person name="Hellsten U."/>
            <person name="Loque D."/>
            <person name="Otillar R."/>
            <person name="Salamov A."/>
            <person name="Schmutz J."/>
            <person name="Shapiro H."/>
            <person name="Lindquist E."/>
            <person name="Lucas S."/>
            <person name="Rokhsar D."/>
            <person name="Grigoriev I.V."/>
        </authorList>
    </citation>
    <scope>NUCLEOTIDE SEQUENCE [LARGE SCALE GENOMIC DNA]</scope>
</reference>
<dbReference type="GO" id="GO:0003723">
    <property type="term" value="F:RNA binding"/>
    <property type="evidence" value="ECO:0007669"/>
    <property type="project" value="InterPro"/>
</dbReference>
<keyword evidence="4" id="KW-1185">Reference proteome</keyword>
<dbReference type="KEGG" id="smo:SELMODRAFT_99651"/>
<dbReference type="HOGENOM" id="CLU_002706_15_10_1"/>
<dbReference type="InterPro" id="IPR046960">
    <property type="entry name" value="PPR_At4g14850-like_plant"/>
</dbReference>
<sequence length="536" mass="59695">NLLVQMYGACGCVEEAKAVFEGIHGRNVFSWNLMLLAYAQNGYFLGGRKAFDQMPSWDVVSWSTLVTFFCQTGDIHSAKNAFDCMPQRELLSWNTLLAANARNGQIHDVQGMFWIFHRMPQHNLVTWNVMLSGFAQNGKVDNAKLMFESLPARDTVSWNTMMSSYSATGGFLEESRDLFFRIPRRDLVSWNSMLVALVLNDDLAGSRTVFDLMPRRDVVSWKILIQAYIHNSRMAEAQGVVESMVDPSVESWNILLHGYGQNRNLEEAKLLFDKLHERDAMSWSSILCAYVAAGLGAEALMTFREMDLEGFRPSTKCLVAVLDACGSLLGDFAHCKIVHSSIAEAGLDRLKGVETSIISMYSRCGSLRVAREIFDKRPQELRARWSSMIAGYAQNGHAREALDLFRQMLLDGVEPNSITLVSIISACSHTGALGDGLRCFGSLRQDFNIVASDDIYKCVVDVLGRAGMLSEAEEFISAMMPFEADSCTWMSLLGSCRSHGDVRRGQKIAAMEFEAWSPTSSTFVLLSNLCIPGKSL</sequence>
<dbReference type="InterPro" id="IPR002885">
    <property type="entry name" value="PPR_rpt"/>
</dbReference>
<gene>
    <name evidence="3" type="ORF">SELMODRAFT_99651</name>
</gene>
<keyword evidence="1" id="KW-0677">Repeat</keyword>
<dbReference type="NCBIfam" id="TIGR00756">
    <property type="entry name" value="PPR"/>
    <property type="match status" value="4"/>
</dbReference>
<name>D8RRK4_SELML</name>
<dbReference type="PROSITE" id="PS51375">
    <property type="entry name" value="PPR"/>
    <property type="match status" value="5"/>
</dbReference>
<feature type="repeat" description="PPR" evidence="2">
    <location>
        <begin position="279"/>
        <end position="313"/>
    </location>
</feature>
<dbReference type="InParanoid" id="D8RRK4"/>